<keyword evidence="3" id="KW-1185">Reference proteome</keyword>
<sequence>MESRCRVSEEQPSSSPHEYHDRVPEQLLRSVGLRENRMALVLLGKCKVRGPAGTYECTCVNGRYFTGIPSSTCTECLHPLNLHDEYVPVARQLPGQPYSTIDDQSRLVHESTPIGRLSSISPREKTVTRLQKLLDEYRVVHVRGTPSSGKTTLAKLLEARYKEQRQAVVYVNAWHGVNDGTDHLVQLCRQKGYIVDRDSLATSDVVIVFDEAQHSYEDLDLWVGLIKTQSGANQGLRMCLFTSYGSPTAGRAEHPRGTTPVHFGREQRVSLASLDLDHPHLFYTAEEFMDVVERLCMDPTCPMTLDDAATDYLFKVSNGHPAAVQALIRYVHRVYRSAPSHGEISTVTVDDIIQALRNDADVFSKLDAYPVYRSFPSRDKITLEAANALRATLLLGNVPRDLQNPGIRLCYEQGWLHSDPPDPVKPDNVVCVLPSRLHEKFVEFYLATDSPRSFPITEFPSLPVFCLEILKKFSRSRLKVSARGRLGAGSQRRPVESQYQKEFHCGFDSLLGSGHGISSEWSGGGSGHIDFRITEPKWGIELLRDGDRLTEHCQRFENSGRYWNWVLNGWIRDWIILDCRHTMPKPFTAVPGAKLWRVVFTTDYKSATVLDADNNVVMDNFVLLN</sequence>
<dbReference type="AlphaFoldDB" id="A0A7R7VSZ5"/>
<reference evidence="2" key="2">
    <citation type="submission" date="2021-02" db="EMBL/GenBank/DDBJ databases">
        <title>Aspergillus chevalieri M1 genome sequence.</title>
        <authorList>
            <person name="Kadooka C."/>
            <person name="Mori K."/>
            <person name="Futagami T."/>
        </authorList>
    </citation>
    <scope>NUCLEOTIDE SEQUENCE</scope>
    <source>
        <strain evidence="2">M1</strain>
    </source>
</reference>
<dbReference type="InterPro" id="IPR027417">
    <property type="entry name" value="P-loop_NTPase"/>
</dbReference>
<feature type="region of interest" description="Disordered" evidence="1">
    <location>
        <begin position="1"/>
        <end position="22"/>
    </location>
</feature>
<gene>
    <name evidence="2" type="ORF">ACHE_60067A</name>
</gene>
<dbReference type="EMBL" id="AP024421">
    <property type="protein sequence ID" value="BCR90181.1"/>
    <property type="molecule type" value="Genomic_DNA"/>
</dbReference>
<evidence type="ECO:0000313" key="2">
    <source>
        <dbReference type="EMBL" id="BCR90181.1"/>
    </source>
</evidence>
<dbReference type="GeneID" id="66984539"/>
<dbReference type="KEGG" id="ache:ACHE_60067A"/>
<dbReference type="RefSeq" id="XP_043138703.1">
    <property type="nucleotide sequence ID" value="XM_043281201.1"/>
</dbReference>
<accession>A0A7R7VSZ5</accession>
<proteinExistence type="predicted"/>
<dbReference type="SUPFAM" id="SSF52540">
    <property type="entry name" value="P-loop containing nucleoside triphosphate hydrolases"/>
    <property type="match status" value="1"/>
</dbReference>
<reference evidence="2" key="1">
    <citation type="submission" date="2021-01" db="EMBL/GenBank/DDBJ databases">
        <authorList>
            <consortium name="Aspergillus chevalieri M1 genome sequencing consortium"/>
            <person name="Kazuki M."/>
            <person name="Futagami T."/>
        </authorList>
    </citation>
    <scope>NUCLEOTIDE SEQUENCE</scope>
    <source>
        <strain evidence="2">M1</strain>
    </source>
</reference>
<name>A0A7R7VSZ5_ASPCH</name>
<dbReference type="Proteomes" id="UP000637239">
    <property type="component" value="Chromosome 6"/>
</dbReference>
<evidence type="ECO:0000256" key="1">
    <source>
        <dbReference type="SAM" id="MobiDB-lite"/>
    </source>
</evidence>
<protein>
    <submittedName>
        <fullName evidence="2">Uncharacterized protein</fullName>
    </submittedName>
</protein>
<evidence type="ECO:0000313" key="3">
    <source>
        <dbReference type="Proteomes" id="UP000637239"/>
    </source>
</evidence>
<organism evidence="2 3">
    <name type="scientific">Aspergillus chevalieri</name>
    <name type="common">Eurotium chevalieri</name>
    <dbReference type="NCBI Taxonomy" id="182096"/>
    <lineage>
        <taxon>Eukaryota</taxon>
        <taxon>Fungi</taxon>
        <taxon>Dikarya</taxon>
        <taxon>Ascomycota</taxon>
        <taxon>Pezizomycotina</taxon>
        <taxon>Eurotiomycetes</taxon>
        <taxon>Eurotiomycetidae</taxon>
        <taxon>Eurotiales</taxon>
        <taxon>Aspergillaceae</taxon>
        <taxon>Aspergillus</taxon>
        <taxon>Aspergillus subgen. Aspergillus</taxon>
    </lineage>
</organism>